<evidence type="ECO:0000313" key="2">
    <source>
        <dbReference type="RefSeq" id="XP_022242949.1"/>
    </source>
</evidence>
<protein>
    <submittedName>
        <fullName evidence="2">Caskin-1-like</fullName>
    </submittedName>
</protein>
<dbReference type="GeneID" id="111086013"/>
<keyword evidence="1" id="KW-1185">Reference proteome</keyword>
<organism evidence="1 2">
    <name type="scientific">Limulus polyphemus</name>
    <name type="common">Atlantic horseshoe crab</name>
    <dbReference type="NCBI Taxonomy" id="6850"/>
    <lineage>
        <taxon>Eukaryota</taxon>
        <taxon>Metazoa</taxon>
        <taxon>Ecdysozoa</taxon>
        <taxon>Arthropoda</taxon>
        <taxon>Chelicerata</taxon>
        <taxon>Merostomata</taxon>
        <taxon>Xiphosura</taxon>
        <taxon>Limulidae</taxon>
        <taxon>Limulus</taxon>
    </lineage>
</organism>
<evidence type="ECO:0000313" key="1">
    <source>
        <dbReference type="Proteomes" id="UP000694941"/>
    </source>
</evidence>
<proteinExistence type="predicted"/>
<gene>
    <name evidence="2" type="primary">LOC111086013</name>
</gene>
<accession>A0ABM1SH44</accession>
<name>A0ABM1SH44_LIMPO</name>
<reference evidence="2" key="1">
    <citation type="submission" date="2025-08" db="UniProtKB">
        <authorList>
            <consortium name="RefSeq"/>
        </authorList>
    </citation>
    <scope>IDENTIFICATION</scope>
    <source>
        <tissue evidence="2">Muscle</tissue>
    </source>
</reference>
<sequence length="89" mass="10130">MLSAMTKEHELFHAIKSEDIPALSRILVKYKTSKHKLLGSNKRSSINIQDPDGSVLMMCSTLLVRFPEISFIIQINQRGNKIFTHMTSL</sequence>
<dbReference type="Proteomes" id="UP000694941">
    <property type="component" value="Unplaced"/>
</dbReference>
<dbReference type="RefSeq" id="XP_022242949.1">
    <property type="nucleotide sequence ID" value="XM_022387241.1"/>
</dbReference>